<dbReference type="InterPro" id="IPR011008">
    <property type="entry name" value="Dimeric_a/b-barrel"/>
</dbReference>
<dbReference type="InterPro" id="IPR005545">
    <property type="entry name" value="YCII"/>
</dbReference>
<sequence>MFILELTYTAPLDRIDALLAEHVAWLQEHYAAGVFVASGRKVPRDGGVIVAVGGGRERIEGIVAGDPFVLAGVAAYRVTEFLATTTAPALEAYRQQLPA</sequence>
<dbReference type="KEGG" id="kcm:ABWK59_03525"/>
<dbReference type="Pfam" id="PF03795">
    <property type="entry name" value="YCII"/>
    <property type="match status" value="1"/>
</dbReference>
<organism evidence="3">
    <name type="scientific">Kitasatospora camelliae</name>
    <dbReference type="NCBI Taxonomy" id="3156397"/>
    <lineage>
        <taxon>Bacteria</taxon>
        <taxon>Bacillati</taxon>
        <taxon>Actinomycetota</taxon>
        <taxon>Actinomycetes</taxon>
        <taxon>Kitasatosporales</taxon>
        <taxon>Streptomycetaceae</taxon>
        <taxon>Kitasatospora</taxon>
    </lineage>
</organism>
<gene>
    <name evidence="3" type="ORF">ABWK59_03525</name>
</gene>
<proteinExistence type="inferred from homology"/>
<dbReference type="AlphaFoldDB" id="A0AAU8JP91"/>
<dbReference type="Gene3D" id="3.30.70.1060">
    <property type="entry name" value="Dimeric alpha+beta barrel"/>
    <property type="match status" value="1"/>
</dbReference>
<dbReference type="PANTHER" id="PTHR37828:SF1">
    <property type="entry name" value="YCII-RELATED DOMAIN-CONTAINING PROTEIN"/>
    <property type="match status" value="1"/>
</dbReference>
<reference evidence="3" key="1">
    <citation type="submission" date="2024-06" db="EMBL/GenBank/DDBJ databases">
        <title>The genome sequences of Kitasatospora sp. strain HUAS MG31.</title>
        <authorList>
            <person name="Mo P."/>
        </authorList>
    </citation>
    <scope>NUCLEOTIDE SEQUENCE</scope>
    <source>
        <strain evidence="3">HUAS MG31</strain>
    </source>
</reference>
<evidence type="ECO:0000259" key="2">
    <source>
        <dbReference type="Pfam" id="PF03795"/>
    </source>
</evidence>
<feature type="domain" description="YCII-related" evidence="2">
    <location>
        <begin position="1"/>
        <end position="81"/>
    </location>
</feature>
<dbReference type="PANTHER" id="PTHR37828">
    <property type="entry name" value="GSR2449 PROTEIN"/>
    <property type="match status" value="1"/>
</dbReference>
<evidence type="ECO:0000313" key="3">
    <source>
        <dbReference type="EMBL" id="XCM78070.1"/>
    </source>
</evidence>
<evidence type="ECO:0000256" key="1">
    <source>
        <dbReference type="ARBA" id="ARBA00007689"/>
    </source>
</evidence>
<name>A0AAU8JP91_9ACTN</name>
<dbReference type="RefSeq" id="WP_354637813.1">
    <property type="nucleotide sequence ID" value="NZ_CP159872.1"/>
</dbReference>
<protein>
    <submittedName>
        <fullName evidence="3">YciI family protein</fullName>
    </submittedName>
</protein>
<dbReference type="SUPFAM" id="SSF54909">
    <property type="entry name" value="Dimeric alpha+beta barrel"/>
    <property type="match status" value="1"/>
</dbReference>
<accession>A0AAU8JP91</accession>
<dbReference type="EMBL" id="CP159872">
    <property type="protein sequence ID" value="XCM78070.1"/>
    <property type="molecule type" value="Genomic_DNA"/>
</dbReference>
<comment type="similarity">
    <text evidence="1">Belongs to the YciI family.</text>
</comment>